<evidence type="ECO:0000256" key="4">
    <source>
        <dbReference type="ARBA" id="ARBA00023163"/>
    </source>
</evidence>
<dbReference type="OrthoDB" id="3181812at2"/>
<dbReference type="Pfam" id="PF03466">
    <property type="entry name" value="LysR_substrate"/>
    <property type="match status" value="1"/>
</dbReference>
<evidence type="ECO:0000256" key="2">
    <source>
        <dbReference type="ARBA" id="ARBA00023015"/>
    </source>
</evidence>
<feature type="domain" description="HTH lysR-type" evidence="5">
    <location>
        <begin position="1"/>
        <end position="58"/>
    </location>
</feature>
<name>A0A5A7S6E6_9NOCA</name>
<dbReference type="FunFam" id="1.10.10.10:FF:000001">
    <property type="entry name" value="LysR family transcriptional regulator"/>
    <property type="match status" value="1"/>
</dbReference>
<accession>A0A5A7S6E6</accession>
<dbReference type="InterPro" id="IPR005119">
    <property type="entry name" value="LysR_subst-bd"/>
</dbReference>
<evidence type="ECO:0000256" key="3">
    <source>
        <dbReference type="ARBA" id="ARBA00023125"/>
    </source>
</evidence>
<dbReference type="InterPro" id="IPR000847">
    <property type="entry name" value="LysR_HTH_N"/>
</dbReference>
<dbReference type="PRINTS" id="PR00039">
    <property type="entry name" value="HTHLYSR"/>
</dbReference>
<dbReference type="InterPro" id="IPR036390">
    <property type="entry name" value="WH_DNA-bd_sf"/>
</dbReference>
<dbReference type="SUPFAM" id="SSF53850">
    <property type="entry name" value="Periplasmic binding protein-like II"/>
    <property type="match status" value="1"/>
</dbReference>
<keyword evidence="4" id="KW-0804">Transcription</keyword>
<keyword evidence="2" id="KW-0805">Transcription regulation</keyword>
<dbReference type="Pfam" id="PF00126">
    <property type="entry name" value="HTH_1"/>
    <property type="match status" value="1"/>
</dbReference>
<dbReference type="AlphaFoldDB" id="A0A5A7S6E6"/>
<keyword evidence="3" id="KW-0238">DNA-binding</keyword>
<keyword evidence="7" id="KW-1185">Reference proteome</keyword>
<dbReference type="GO" id="GO:0003700">
    <property type="term" value="F:DNA-binding transcription factor activity"/>
    <property type="evidence" value="ECO:0007669"/>
    <property type="project" value="InterPro"/>
</dbReference>
<evidence type="ECO:0000256" key="1">
    <source>
        <dbReference type="ARBA" id="ARBA00009437"/>
    </source>
</evidence>
<evidence type="ECO:0000313" key="6">
    <source>
        <dbReference type="EMBL" id="KAA0021718.1"/>
    </source>
</evidence>
<dbReference type="PANTHER" id="PTHR30419">
    <property type="entry name" value="HTH-TYPE TRANSCRIPTIONAL REGULATOR YBHD"/>
    <property type="match status" value="1"/>
</dbReference>
<reference evidence="6 7" key="1">
    <citation type="submission" date="2019-07" db="EMBL/GenBank/DDBJ databases">
        <title>Rhodococcus cavernicolus sp. nov., isolated from a cave.</title>
        <authorList>
            <person name="Lee S.D."/>
        </authorList>
    </citation>
    <scope>NUCLEOTIDE SEQUENCE [LARGE SCALE GENOMIC DNA]</scope>
    <source>
        <strain evidence="6 7">C1-24</strain>
    </source>
</reference>
<comment type="similarity">
    <text evidence="1">Belongs to the LysR transcriptional regulatory family.</text>
</comment>
<comment type="caution">
    <text evidence="6">The sequence shown here is derived from an EMBL/GenBank/DDBJ whole genome shotgun (WGS) entry which is preliminary data.</text>
</comment>
<evidence type="ECO:0000259" key="5">
    <source>
        <dbReference type="PROSITE" id="PS50931"/>
    </source>
</evidence>
<dbReference type="Proteomes" id="UP000322244">
    <property type="component" value="Unassembled WGS sequence"/>
</dbReference>
<dbReference type="EMBL" id="VLNY01000008">
    <property type="protein sequence ID" value="KAA0021718.1"/>
    <property type="molecule type" value="Genomic_DNA"/>
</dbReference>
<evidence type="ECO:0000313" key="7">
    <source>
        <dbReference type="Proteomes" id="UP000322244"/>
    </source>
</evidence>
<dbReference type="RefSeq" id="WP_149431585.1">
    <property type="nucleotide sequence ID" value="NZ_VLNY01000008.1"/>
</dbReference>
<organism evidence="6 7">
    <name type="scientific">Antrihabitans cavernicola</name>
    <dbReference type="NCBI Taxonomy" id="2495913"/>
    <lineage>
        <taxon>Bacteria</taxon>
        <taxon>Bacillati</taxon>
        <taxon>Actinomycetota</taxon>
        <taxon>Actinomycetes</taxon>
        <taxon>Mycobacteriales</taxon>
        <taxon>Nocardiaceae</taxon>
        <taxon>Antrihabitans</taxon>
    </lineage>
</organism>
<dbReference type="Gene3D" id="1.10.10.10">
    <property type="entry name" value="Winged helix-like DNA-binding domain superfamily/Winged helix DNA-binding domain"/>
    <property type="match status" value="1"/>
</dbReference>
<dbReference type="InterPro" id="IPR050950">
    <property type="entry name" value="HTH-type_LysR_regulators"/>
</dbReference>
<gene>
    <name evidence="6" type="ORF">FOY51_17695</name>
</gene>
<dbReference type="GO" id="GO:0005829">
    <property type="term" value="C:cytosol"/>
    <property type="evidence" value="ECO:0007669"/>
    <property type="project" value="TreeGrafter"/>
</dbReference>
<dbReference type="PROSITE" id="PS50931">
    <property type="entry name" value="HTH_LYSR"/>
    <property type="match status" value="1"/>
</dbReference>
<protein>
    <submittedName>
        <fullName evidence="6">LysR family transcriptional regulator</fullName>
    </submittedName>
</protein>
<dbReference type="Gene3D" id="3.40.190.290">
    <property type="match status" value="1"/>
</dbReference>
<dbReference type="GO" id="GO:0003677">
    <property type="term" value="F:DNA binding"/>
    <property type="evidence" value="ECO:0007669"/>
    <property type="project" value="UniProtKB-KW"/>
</dbReference>
<proteinExistence type="inferred from homology"/>
<dbReference type="InterPro" id="IPR036388">
    <property type="entry name" value="WH-like_DNA-bd_sf"/>
</dbReference>
<dbReference type="SUPFAM" id="SSF46785">
    <property type="entry name" value="Winged helix' DNA-binding domain"/>
    <property type="match status" value="1"/>
</dbReference>
<sequence>MELRQLEYFVAVAEESSFTKGAARVHVAQPGVSAQIRRLERELGQPLFDRSERTVRLTSVGAAVLPRARAALAAVGTVQSTVDDFTGLIRGHVTVGTVSSTTSGDVDLPELLADFHREHPGIAIALAEDKAAGLIDALLAGRIDVAFVAVGADDPIGLGTATVRNEVLVAAVALDDPLADAATITLAELVERALITLPRGSGIRAILDDACAAAGLTPKVAFEASNPLVVAQLAAGGLGVAVVPGTAVEDDPNVHVLELIEPCMTGRIVLAWRTGADTSPAARAFLARARLAHS</sequence>